<reference evidence="3" key="1">
    <citation type="submission" date="2016-10" db="EMBL/GenBank/DDBJ databases">
        <authorList>
            <person name="Varghese N."/>
            <person name="Submissions S."/>
        </authorList>
    </citation>
    <scope>NUCLEOTIDE SEQUENCE [LARGE SCALE GENOMIC DNA]</scope>
    <source>
        <strain evidence="3">ANC 5109</strain>
    </source>
</reference>
<dbReference type="AlphaFoldDB" id="A0A1H3IKE6"/>
<dbReference type="InterPro" id="IPR007024">
    <property type="entry name" value="BLUF_domain"/>
</dbReference>
<dbReference type="SMART" id="SM01034">
    <property type="entry name" value="BLUF"/>
    <property type="match status" value="1"/>
</dbReference>
<dbReference type="PROSITE" id="PS50925">
    <property type="entry name" value="BLUF"/>
    <property type="match status" value="1"/>
</dbReference>
<dbReference type="SUPFAM" id="SSF54975">
    <property type="entry name" value="Acylphosphatase/BLUF domain-like"/>
    <property type="match status" value="1"/>
</dbReference>
<dbReference type="InterPro" id="IPR036046">
    <property type="entry name" value="Acylphosphatase-like_dom_sf"/>
</dbReference>
<dbReference type="STRING" id="595670.SAMN05421643_106168"/>
<dbReference type="Pfam" id="PF04940">
    <property type="entry name" value="BLUF"/>
    <property type="match status" value="1"/>
</dbReference>
<gene>
    <name evidence="2" type="ORF">SAMN05421643_106168</name>
</gene>
<keyword evidence="3" id="KW-1185">Reference proteome</keyword>
<dbReference type="EMBL" id="FNPK01000006">
    <property type="protein sequence ID" value="SDY27304.1"/>
    <property type="molecule type" value="Genomic_DNA"/>
</dbReference>
<dbReference type="Gene3D" id="3.30.70.100">
    <property type="match status" value="1"/>
</dbReference>
<name>A0A1H3IKE6_9GAMM</name>
<dbReference type="RefSeq" id="WP_086185918.1">
    <property type="nucleotide sequence ID" value="NZ_FNPK01000006.1"/>
</dbReference>
<evidence type="ECO:0000313" key="2">
    <source>
        <dbReference type="EMBL" id="SDY27304.1"/>
    </source>
</evidence>
<dbReference type="GO" id="GO:0009882">
    <property type="term" value="F:blue light photoreceptor activity"/>
    <property type="evidence" value="ECO:0007669"/>
    <property type="project" value="InterPro"/>
</dbReference>
<evidence type="ECO:0000313" key="3">
    <source>
        <dbReference type="Proteomes" id="UP000199035"/>
    </source>
</evidence>
<evidence type="ECO:0000259" key="1">
    <source>
        <dbReference type="PROSITE" id="PS50925"/>
    </source>
</evidence>
<dbReference type="Proteomes" id="UP000199035">
    <property type="component" value="Unassembled WGS sequence"/>
</dbReference>
<sequence length="145" mass="17102">MIGCIRLVYVSKFYRNDDAFKLDLMNILTTSINYNTQENITGVLCYGNGCFIQCLEGKKSTVNDLYFNKILKDNRHISCQLIYFEDAKVRLFDQWAMKFAPLNVNLRNFFLEHHGSEFNPFLLNTLTIGPFLKLLSKQNEWEYYI</sequence>
<accession>A0A1H3IKE6</accession>
<proteinExistence type="predicted"/>
<organism evidence="2 3">
    <name type="scientific">Acinetobacter kyonggiensis</name>
    <dbReference type="NCBI Taxonomy" id="595670"/>
    <lineage>
        <taxon>Bacteria</taxon>
        <taxon>Pseudomonadati</taxon>
        <taxon>Pseudomonadota</taxon>
        <taxon>Gammaproteobacteria</taxon>
        <taxon>Moraxellales</taxon>
        <taxon>Moraxellaceae</taxon>
        <taxon>Acinetobacter</taxon>
    </lineage>
</organism>
<protein>
    <submittedName>
        <fullName evidence="2">Sensors of blue-light using FAD</fullName>
    </submittedName>
</protein>
<dbReference type="GO" id="GO:0071949">
    <property type="term" value="F:FAD binding"/>
    <property type="evidence" value="ECO:0007669"/>
    <property type="project" value="InterPro"/>
</dbReference>
<feature type="domain" description="BLUF" evidence="1">
    <location>
        <begin position="4"/>
        <end position="98"/>
    </location>
</feature>